<dbReference type="EMBL" id="FOAG01000011">
    <property type="protein sequence ID" value="SEM03345.1"/>
    <property type="molecule type" value="Genomic_DNA"/>
</dbReference>
<dbReference type="CDD" id="cd06261">
    <property type="entry name" value="TM_PBP2"/>
    <property type="match status" value="1"/>
</dbReference>
<keyword evidence="2 7" id="KW-0813">Transport</keyword>
<evidence type="ECO:0000256" key="6">
    <source>
        <dbReference type="ARBA" id="ARBA00023136"/>
    </source>
</evidence>
<dbReference type="SUPFAM" id="SSF161098">
    <property type="entry name" value="MetI-like"/>
    <property type="match status" value="2"/>
</dbReference>
<keyword evidence="10" id="KW-1185">Reference proteome</keyword>
<accession>A0A1H7V3F9</accession>
<organism evidence="9 10">
    <name type="scientific">Roseovarius azorensis</name>
    <dbReference type="NCBI Taxonomy" id="1287727"/>
    <lineage>
        <taxon>Bacteria</taxon>
        <taxon>Pseudomonadati</taxon>
        <taxon>Pseudomonadota</taxon>
        <taxon>Alphaproteobacteria</taxon>
        <taxon>Rhodobacterales</taxon>
        <taxon>Roseobacteraceae</taxon>
        <taxon>Roseovarius</taxon>
    </lineage>
</organism>
<feature type="transmembrane region" description="Helical" evidence="7">
    <location>
        <begin position="226"/>
        <end position="246"/>
    </location>
</feature>
<evidence type="ECO:0000313" key="9">
    <source>
        <dbReference type="EMBL" id="SEM03345.1"/>
    </source>
</evidence>
<reference evidence="9 10" key="1">
    <citation type="submission" date="2016-10" db="EMBL/GenBank/DDBJ databases">
        <authorList>
            <person name="de Groot N.N."/>
        </authorList>
    </citation>
    <scope>NUCLEOTIDE SEQUENCE [LARGE SCALE GENOMIC DNA]</scope>
    <source>
        <strain evidence="9 10">DSM 100674</strain>
    </source>
</reference>
<feature type="transmembrane region" description="Helical" evidence="7">
    <location>
        <begin position="165"/>
        <end position="189"/>
    </location>
</feature>
<feature type="transmembrane region" description="Helical" evidence="7">
    <location>
        <begin position="78"/>
        <end position="104"/>
    </location>
</feature>
<feature type="transmembrane region" description="Helical" evidence="7">
    <location>
        <begin position="125"/>
        <end position="145"/>
    </location>
</feature>
<protein>
    <submittedName>
        <fullName evidence="9">Putative thiamine transport system permease protein</fullName>
    </submittedName>
</protein>
<evidence type="ECO:0000313" key="10">
    <source>
        <dbReference type="Proteomes" id="UP000199582"/>
    </source>
</evidence>
<dbReference type="Proteomes" id="UP000199582">
    <property type="component" value="Unassembled WGS sequence"/>
</dbReference>
<evidence type="ECO:0000256" key="5">
    <source>
        <dbReference type="ARBA" id="ARBA00022989"/>
    </source>
</evidence>
<keyword evidence="4 7" id="KW-0812">Transmembrane</keyword>
<evidence type="ECO:0000256" key="2">
    <source>
        <dbReference type="ARBA" id="ARBA00022448"/>
    </source>
</evidence>
<evidence type="ECO:0000259" key="8">
    <source>
        <dbReference type="PROSITE" id="PS50928"/>
    </source>
</evidence>
<dbReference type="OrthoDB" id="7852521at2"/>
<evidence type="ECO:0000256" key="7">
    <source>
        <dbReference type="RuleBase" id="RU363032"/>
    </source>
</evidence>
<dbReference type="Pfam" id="PF00528">
    <property type="entry name" value="BPD_transp_1"/>
    <property type="match status" value="1"/>
</dbReference>
<dbReference type="InterPro" id="IPR035906">
    <property type="entry name" value="MetI-like_sf"/>
</dbReference>
<comment type="subcellular location">
    <subcellularLocation>
        <location evidence="1 7">Cell membrane</location>
        <topology evidence="1 7">Multi-pass membrane protein</topology>
    </subcellularLocation>
</comment>
<feature type="transmembrane region" description="Helical" evidence="7">
    <location>
        <begin position="21"/>
        <end position="46"/>
    </location>
</feature>
<dbReference type="GO" id="GO:0005886">
    <property type="term" value="C:plasma membrane"/>
    <property type="evidence" value="ECO:0007669"/>
    <property type="project" value="UniProtKB-SubCell"/>
</dbReference>
<proteinExistence type="inferred from homology"/>
<evidence type="ECO:0000256" key="4">
    <source>
        <dbReference type="ARBA" id="ARBA00022692"/>
    </source>
</evidence>
<dbReference type="PANTHER" id="PTHR30183">
    <property type="entry name" value="MOLYBDENUM TRANSPORT SYSTEM PERMEASE PROTEIN MODB"/>
    <property type="match status" value="1"/>
</dbReference>
<dbReference type="AlphaFoldDB" id="A0A1H7V3F9"/>
<keyword evidence="3" id="KW-1003">Cell membrane</keyword>
<dbReference type="PROSITE" id="PS50928">
    <property type="entry name" value="ABC_TM1"/>
    <property type="match status" value="2"/>
</dbReference>
<dbReference type="InterPro" id="IPR000515">
    <property type="entry name" value="MetI-like"/>
</dbReference>
<comment type="similarity">
    <text evidence="7">Belongs to the binding-protein-dependent transport system permease family.</text>
</comment>
<feature type="transmembrane region" description="Helical" evidence="7">
    <location>
        <begin position="497"/>
        <end position="517"/>
    </location>
</feature>
<feature type="transmembrane region" description="Helical" evidence="7">
    <location>
        <begin position="546"/>
        <end position="567"/>
    </location>
</feature>
<name>A0A1H7V3F9_9RHOB</name>
<evidence type="ECO:0000256" key="3">
    <source>
        <dbReference type="ARBA" id="ARBA00022475"/>
    </source>
</evidence>
<sequence length="581" mass="61322">MPADISIAESAPPRPARRARFLPWAPTLTLVVMLGPVLAGLAGTLAPAFGVMPALGGTTPGLAPWQALFDWPGLPRAVALSLGVGFAATALSLALVILICAGWAGTRPFGVIERLLSPLLSVPHAAAAFGLAFLIAPSGWIARALSPWATGWDRPPDLLILQDPAGLSLIFGLVTKEVPFLLLMTLAALTQTRPGPSLRIAQALGYARVTGWLKTVFPPVYRQIRLPVYAVLAFSMSVVDVAIILGPNTPPTLAVQVVRWMNDPDLGLRFQAAAGAVLQLGLVLTGLALWRLMELAVARIGRAWIASGARGRASAEHALRIAALILGATAALAVIAGLACQAIWSLAGLWQFPDLLPDGLTLRNWQRFGPRLSGPALETGTIAACSTCLALLLTLACLEAEHRHGLRPATRALWLLYIPLIVPQVAFLAGFQTFSISAGIDGGRVAVILAHLVFVLPYVFLALADPWRAWDRNQDTIARALGAGPDRVLWAVRLPMLLRPVLTAAAVGFAVSVGQYLPTLLVGAGRVPTLTTEAVALASGGDRRVIGVYALAQMAAAFAPFALAVLLPRLLWRNRKGLLDG</sequence>
<dbReference type="PANTHER" id="PTHR30183:SF6">
    <property type="entry name" value="INNER MEMBRANE ABC TRANSPORTER PERMEASE PROTEIN YNJC"/>
    <property type="match status" value="1"/>
</dbReference>
<keyword evidence="6 7" id="KW-0472">Membrane</keyword>
<feature type="domain" description="ABC transmembrane type-1" evidence="8">
    <location>
        <begin position="376"/>
        <end position="567"/>
    </location>
</feature>
<feature type="transmembrane region" description="Helical" evidence="7">
    <location>
        <begin position="443"/>
        <end position="464"/>
    </location>
</feature>
<dbReference type="GO" id="GO:0055085">
    <property type="term" value="P:transmembrane transport"/>
    <property type="evidence" value="ECO:0007669"/>
    <property type="project" value="InterPro"/>
</dbReference>
<feature type="transmembrane region" description="Helical" evidence="7">
    <location>
        <begin position="412"/>
        <end position="431"/>
    </location>
</feature>
<feature type="transmembrane region" description="Helical" evidence="7">
    <location>
        <begin position="321"/>
        <end position="344"/>
    </location>
</feature>
<feature type="transmembrane region" description="Helical" evidence="7">
    <location>
        <begin position="266"/>
        <end position="290"/>
    </location>
</feature>
<evidence type="ECO:0000256" key="1">
    <source>
        <dbReference type="ARBA" id="ARBA00004651"/>
    </source>
</evidence>
<keyword evidence="5 7" id="KW-1133">Transmembrane helix</keyword>
<feature type="domain" description="ABC transmembrane type-1" evidence="8">
    <location>
        <begin position="78"/>
        <end position="289"/>
    </location>
</feature>
<feature type="transmembrane region" description="Helical" evidence="7">
    <location>
        <begin position="380"/>
        <end position="400"/>
    </location>
</feature>
<gene>
    <name evidence="9" type="ORF">SAMN05443999_111108</name>
</gene>
<dbReference type="Gene3D" id="1.10.3720.10">
    <property type="entry name" value="MetI-like"/>
    <property type="match status" value="2"/>
</dbReference>
<dbReference type="STRING" id="1287727.SAMN05443999_111108"/>